<accession>A0A5S9F321</accession>
<sequence>MPFVGKIVREGNEMNEVQFVYANTGNSIIADTPDYGVEQFLDYSGDDMPTNIKELLCQLQKHCQQYEHIFSVLARKTPYVVFMAKQDNRVRLVIPAQVHLNDENFRIEGKVVHELDTLLKDPDNMSWEIFVGDDVGENTLHRLDQQEIRSVCECLYSDEEKQNTFLLFRQRYGTSVVEKNRSYLLLVCMFTVVFLTVAVYLQRDKIFILSQSSFQQRLYKGNLTLQTPPRTKLQIQKLQVVMERIEKHLTNLTKEQQVQTQILEEQIQKLEDISTAIKKEYAAKALYEYKLKELEKERQKQNFLKKLMTVFSKKIKQQKKKIADSENNIRSQEAQKKVMTDHIAKQKKQTAELSVRKKTYISLLQMCEKIHVYFEDKMQGAFAIDLPSLGIELQTFAPHIDGQLLHKEDEENLQNILRYVKRINVKKLAWSFQKRAMENDVFSRFILSVIDEKPYVDKEEFPQLEKMFSQKQALDKLMTFYGNIENKNNFQRDQEKND</sequence>
<name>A0A5S9F321_UABAM</name>
<keyword evidence="2" id="KW-0472">Membrane</keyword>
<keyword evidence="2" id="KW-1133">Transmembrane helix</keyword>
<protein>
    <submittedName>
        <fullName evidence="3">Uncharacterized protein</fullName>
    </submittedName>
</protein>
<dbReference type="KEGG" id="uam:UABAM_02393"/>
<keyword evidence="4" id="KW-1185">Reference proteome</keyword>
<dbReference type="AlphaFoldDB" id="A0A5S9F321"/>
<evidence type="ECO:0000313" key="3">
    <source>
        <dbReference type="EMBL" id="BBM84038.1"/>
    </source>
</evidence>
<keyword evidence="1" id="KW-0175">Coiled coil</keyword>
<feature type="transmembrane region" description="Helical" evidence="2">
    <location>
        <begin position="183"/>
        <end position="201"/>
    </location>
</feature>
<evidence type="ECO:0000313" key="4">
    <source>
        <dbReference type="Proteomes" id="UP000326354"/>
    </source>
</evidence>
<dbReference type="EMBL" id="AP019860">
    <property type="protein sequence ID" value="BBM84038.1"/>
    <property type="molecule type" value="Genomic_DNA"/>
</dbReference>
<gene>
    <name evidence="3" type="ORF">UABAM_02393</name>
</gene>
<organism evidence="3 4">
    <name type="scientific">Uabimicrobium amorphum</name>
    <dbReference type="NCBI Taxonomy" id="2596890"/>
    <lineage>
        <taxon>Bacteria</taxon>
        <taxon>Pseudomonadati</taxon>
        <taxon>Planctomycetota</taxon>
        <taxon>Candidatus Uabimicrobiia</taxon>
        <taxon>Candidatus Uabimicrobiales</taxon>
        <taxon>Candidatus Uabimicrobiaceae</taxon>
        <taxon>Candidatus Uabimicrobium</taxon>
    </lineage>
</organism>
<reference evidence="3 4" key="1">
    <citation type="submission" date="2019-08" db="EMBL/GenBank/DDBJ databases">
        <title>Complete genome sequence of Candidatus Uab amorphum.</title>
        <authorList>
            <person name="Shiratori T."/>
            <person name="Suzuki S."/>
            <person name="Kakizawa Y."/>
            <person name="Ishida K."/>
        </authorList>
    </citation>
    <scope>NUCLEOTIDE SEQUENCE [LARGE SCALE GENOMIC DNA]</scope>
    <source>
        <strain evidence="3 4">SRT547</strain>
    </source>
</reference>
<keyword evidence="2" id="KW-0812">Transmembrane</keyword>
<proteinExistence type="predicted"/>
<evidence type="ECO:0000256" key="2">
    <source>
        <dbReference type="SAM" id="Phobius"/>
    </source>
</evidence>
<feature type="coiled-coil region" evidence="1">
    <location>
        <begin position="235"/>
        <end position="335"/>
    </location>
</feature>
<dbReference type="Proteomes" id="UP000326354">
    <property type="component" value="Chromosome"/>
</dbReference>
<evidence type="ECO:0000256" key="1">
    <source>
        <dbReference type="SAM" id="Coils"/>
    </source>
</evidence>